<proteinExistence type="predicted"/>
<keyword evidence="2" id="KW-1185">Reference proteome</keyword>
<gene>
    <name evidence="1" type="ORF">BJ981_005203</name>
</gene>
<dbReference type="EMBL" id="JACHBR010000001">
    <property type="protein sequence ID" value="MBB5629504.1"/>
    <property type="molecule type" value="Genomic_DNA"/>
</dbReference>
<evidence type="ECO:0000313" key="2">
    <source>
        <dbReference type="Proteomes" id="UP000588112"/>
    </source>
</evidence>
<reference evidence="1 2" key="1">
    <citation type="submission" date="2020-08" db="EMBL/GenBank/DDBJ databases">
        <title>Sequencing the genomes of 1000 actinobacteria strains.</title>
        <authorList>
            <person name="Klenk H.-P."/>
        </authorList>
    </citation>
    <scope>NUCLEOTIDE SEQUENCE [LARGE SCALE GENOMIC DNA]</scope>
    <source>
        <strain evidence="1 2">DSM 45790</strain>
    </source>
</reference>
<comment type="caution">
    <text evidence="1">The sequence shown here is derived from an EMBL/GenBank/DDBJ whole genome shotgun (WGS) entry which is preliminary data.</text>
</comment>
<sequence length="50" mass="5710">MPRNTGPNEEEALIEELLGELIELREENARLRGPDASVTDLNAYRKRSRS</sequence>
<organism evidence="1 2">
    <name type="scientific">Sphaerisporangium krabiense</name>
    <dbReference type="NCBI Taxonomy" id="763782"/>
    <lineage>
        <taxon>Bacteria</taxon>
        <taxon>Bacillati</taxon>
        <taxon>Actinomycetota</taxon>
        <taxon>Actinomycetes</taxon>
        <taxon>Streptosporangiales</taxon>
        <taxon>Streptosporangiaceae</taxon>
        <taxon>Sphaerisporangium</taxon>
    </lineage>
</organism>
<protein>
    <submittedName>
        <fullName evidence="1">Uncharacterized protein</fullName>
    </submittedName>
</protein>
<accession>A0A7W8Z8M1</accession>
<dbReference type="AlphaFoldDB" id="A0A7W8Z8M1"/>
<name>A0A7W8Z8M1_9ACTN</name>
<dbReference type="Proteomes" id="UP000588112">
    <property type="component" value="Unassembled WGS sequence"/>
</dbReference>
<evidence type="ECO:0000313" key="1">
    <source>
        <dbReference type="EMBL" id="MBB5629504.1"/>
    </source>
</evidence>
<dbReference type="RefSeq" id="WP_184614630.1">
    <property type="nucleotide sequence ID" value="NZ_BOOS01000055.1"/>
</dbReference>